<reference evidence="3" key="1">
    <citation type="submission" date="2022-08" db="EMBL/GenBank/DDBJ databases">
        <title>A Global Phylogenomic Analysis of the Shiitake Genus Lentinula.</title>
        <authorList>
            <consortium name="DOE Joint Genome Institute"/>
            <person name="Sierra-Patev S."/>
            <person name="Min B."/>
            <person name="Naranjo-Ortiz M."/>
            <person name="Looney B."/>
            <person name="Konkel Z."/>
            <person name="Slot J.C."/>
            <person name="Sakamoto Y."/>
            <person name="Steenwyk J.L."/>
            <person name="Rokas A."/>
            <person name="Carro J."/>
            <person name="Camarero S."/>
            <person name="Ferreira P."/>
            <person name="Molpeceres G."/>
            <person name="Ruiz-Duenas F.J."/>
            <person name="Serrano A."/>
            <person name="Henrissat B."/>
            <person name="Drula E."/>
            <person name="Hughes K.W."/>
            <person name="Mata J.L."/>
            <person name="Ishikawa N.K."/>
            <person name="Vargas-Isla R."/>
            <person name="Ushijima S."/>
            <person name="Smith C.A."/>
            <person name="Ahrendt S."/>
            <person name="Andreopoulos W."/>
            <person name="He G."/>
            <person name="Labutti K."/>
            <person name="Lipzen A."/>
            <person name="Ng V."/>
            <person name="Riley R."/>
            <person name="Sandor L."/>
            <person name="Barry K."/>
            <person name="Martinez A.T."/>
            <person name="Xiao Y."/>
            <person name="Gibbons J.G."/>
            <person name="Terashima K."/>
            <person name="Grigoriev I.V."/>
            <person name="Hibbett D.S."/>
        </authorList>
    </citation>
    <scope>NUCLEOTIDE SEQUENCE</scope>
    <source>
        <strain evidence="3">JLM2183</strain>
    </source>
</reference>
<comment type="caution">
    <text evidence="3">The sequence shown here is derived from an EMBL/GenBank/DDBJ whole genome shotgun (WGS) entry which is preliminary data.</text>
</comment>
<evidence type="ECO:0008006" key="5">
    <source>
        <dbReference type="Google" id="ProtNLM"/>
    </source>
</evidence>
<dbReference type="AlphaFoldDB" id="A0A9W9A9A5"/>
<organism evidence="3 4">
    <name type="scientific">Lentinula aciculospora</name>
    <dbReference type="NCBI Taxonomy" id="153920"/>
    <lineage>
        <taxon>Eukaryota</taxon>
        <taxon>Fungi</taxon>
        <taxon>Dikarya</taxon>
        <taxon>Basidiomycota</taxon>
        <taxon>Agaricomycotina</taxon>
        <taxon>Agaricomycetes</taxon>
        <taxon>Agaricomycetidae</taxon>
        <taxon>Agaricales</taxon>
        <taxon>Marasmiineae</taxon>
        <taxon>Omphalotaceae</taxon>
        <taxon>Lentinula</taxon>
    </lineage>
</organism>
<feature type="region of interest" description="Disordered" evidence="1">
    <location>
        <begin position="426"/>
        <end position="447"/>
    </location>
</feature>
<feature type="transmembrane region" description="Helical" evidence="2">
    <location>
        <begin position="66"/>
        <end position="86"/>
    </location>
</feature>
<feature type="transmembrane region" description="Helical" evidence="2">
    <location>
        <begin position="974"/>
        <end position="994"/>
    </location>
</feature>
<dbReference type="EMBL" id="JAOTPV010000010">
    <property type="protein sequence ID" value="KAJ4477539.1"/>
    <property type="molecule type" value="Genomic_DNA"/>
</dbReference>
<feature type="region of interest" description="Disordered" evidence="1">
    <location>
        <begin position="833"/>
        <end position="865"/>
    </location>
</feature>
<keyword evidence="2" id="KW-0472">Membrane</keyword>
<feature type="compositionally biased region" description="Polar residues" evidence="1">
    <location>
        <begin position="249"/>
        <end position="258"/>
    </location>
</feature>
<protein>
    <recommendedName>
        <fullName evidence="5">Transmembrane protein</fullName>
    </recommendedName>
</protein>
<accession>A0A9W9A9A5</accession>
<feature type="compositionally biased region" description="Basic and acidic residues" evidence="1">
    <location>
        <begin position="713"/>
        <end position="730"/>
    </location>
</feature>
<evidence type="ECO:0000256" key="1">
    <source>
        <dbReference type="SAM" id="MobiDB-lite"/>
    </source>
</evidence>
<feature type="transmembrane region" description="Helical" evidence="2">
    <location>
        <begin position="129"/>
        <end position="152"/>
    </location>
</feature>
<name>A0A9W9A9A5_9AGAR</name>
<feature type="compositionally biased region" description="Polar residues" evidence="1">
    <location>
        <begin position="905"/>
        <end position="930"/>
    </location>
</feature>
<gene>
    <name evidence="3" type="ORF">J3R30DRAFT_3404860</name>
</gene>
<feature type="region of interest" description="Disordered" evidence="1">
    <location>
        <begin position="485"/>
        <end position="518"/>
    </location>
</feature>
<keyword evidence="4" id="KW-1185">Reference proteome</keyword>
<keyword evidence="2" id="KW-1133">Transmembrane helix</keyword>
<feature type="compositionally biased region" description="Low complexity" evidence="1">
    <location>
        <begin position="734"/>
        <end position="749"/>
    </location>
</feature>
<feature type="region of interest" description="Disordered" evidence="1">
    <location>
        <begin position="890"/>
        <end position="952"/>
    </location>
</feature>
<evidence type="ECO:0000313" key="3">
    <source>
        <dbReference type="EMBL" id="KAJ4477539.1"/>
    </source>
</evidence>
<feature type="compositionally biased region" description="Low complexity" evidence="1">
    <location>
        <begin position="931"/>
        <end position="942"/>
    </location>
</feature>
<evidence type="ECO:0000256" key="2">
    <source>
        <dbReference type="SAM" id="Phobius"/>
    </source>
</evidence>
<keyword evidence="2" id="KW-0812">Transmembrane</keyword>
<dbReference type="Proteomes" id="UP001150266">
    <property type="component" value="Unassembled WGS sequence"/>
</dbReference>
<feature type="region of interest" description="Disordered" evidence="1">
    <location>
        <begin position="222"/>
        <end position="274"/>
    </location>
</feature>
<proteinExistence type="predicted"/>
<dbReference type="OrthoDB" id="2686083at2759"/>
<feature type="compositionally biased region" description="Low complexity" evidence="1">
    <location>
        <begin position="496"/>
        <end position="515"/>
    </location>
</feature>
<feature type="region of interest" description="Disordered" evidence="1">
    <location>
        <begin position="670"/>
        <end position="791"/>
    </location>
</feature>
<sequence>MICSVNEYYYSHEVEFGHLKEICLFVERWFTLGGIAGSSSNSTNNDEQVTQGCFVQNHQHLRSHMIALWYLLLFCFYFVSWAKPLVVPRLGESLYLASTEFNSHSIPPPPSFLFPSLRTAANVDTSTPMISFAFLPFLAYSTLLAIFGFISVRIARWRRKHRPAALTLDDDDVELLPTNTSTLSPEFKDLPVPPPLPSHITSHARSRSFSNLQHAIAVHDMPERERPKSPLHFGLSSPGSRLKSKQRSHSVGSISSPLSPKRRAHNANSARRPFISDPESEAETLMPQRHDIVSPHSGTLIDLSVTAVPPVLPSSPLNPVFQRMMDSTQLWTLPQPSTVPAEELNLIDLHAPDTDKHVHSERPPISVPVFDGCNSWEAKEQDAISTDLDGYEPDVEGEAEPSKDKEIDIGLEWGFESVSSLSMRVSSVSQTRETTEERDLVDANSLSSSSPVDLLATQLHPISVTASSSLSEGYLQPKFKVPVLDPPAGEIEDPLSISSSSSSSTIPSSSSPSPTRHLAKLHAGRRAVDAVERYVEVEDEDELDFNVDDGTLPSISRDDTFLDSNLIQRVYIDDDTAAGQSDVGPGAFDVHDRDADEHYDIYENNDRVERSEDTEDVESEEHVDKEVRSEVDAVNEIQDDGVNVLPFTVGSTATATSILDNRDSHEVMQDFLTPPPSHDKINNLAPRSGSDVKSDSPPFKGNSEDEPQLNSGEDVKAPEDDLESIIRNEDQFPDPDLLPLPELDTSPLLNTQGPNSFPTVKEESRSVSPTSQIPTPPASPPQQRRALSRPLPAWSIRAADAPPLGLASRSPVLRSRLSFSHLVIESGDARVAKETETEFENGNEIKERDDEETSLSFESGKENDEIVSLSTKTPVLIAATLPGAFPVDVQPLSDVTEPEEEKVTMATTTEEIGSSSDAVDESTAGTSDQVATSSSATSTSISKPTKRHPARSPIDIALAMQLRPGLGLGADPAWMVRFLMAMFGWFVVLISGSAGDGYGRTPYVGIRRKSE</sequence>
<evidence type="ECO:0000313" key="4">
    <source>
        <dbReference type="Proteomes" id="UP001150266"/>
    </source>
</evidence>